<keyword evidence="3" id="KW-0378">Hydrolase</keyword>
<evidence type="ECO:0000256" key="4">
    <source>
        <dbReference type="ARBA" id="ARBA00022807"/>
    </source>
</evidence>
<dbReference type="Pfam" id="PF00877">
    <property type="entry name" value="NLPC_P60"/>
    <property type="match status" value="1"/>
</dbReference>
<feature type="region of interest" description="Disordered" evidence="5">
    <location>
        <begin position="108"/>
        <end position="160"/>
    </location>
</feature>
<evidence type="ECO:0000256" key="3">
    <source>
        <dbReference type="ARBA" id="ARBA00022801"/>
    </source>
</evidence>
<dbReference type="SUPFAM" id="SSF54001">
    <property type="entry name" value="Cysteine proteinases"/>
    <property type="match status" value="1"/>
</dbReference>
<reference evidence="7 8" key="1">
    <citation type="journal article" date="2019" name="Int. J. Syst. Evol. Microbiol.">
        <title>The Global Catalogue of Microorganisms (GCM) 10K type strain sequencing project: providing services to taxonomists for standard genome sequencing and annotation.</title>
        <authorList>
            <consortium name="The Broad Institute Genomics Platform"/>
            <consortium name="The Broad Institute Genome Sequencing Center for Infectious Disease"/>
            <person name="Wu L."/>
            <person name="Ma J."/>
        </authorList>
    </citation>
    <scope>NUCLEOTIDE SEQUENCE [LARGE SCALE GENOMIC DNA]</scope>
    <source>
        <strain evidence="7 8">JCM 15589</strain>
    </source>
</reference>
<evidence type="ECO:0000256" key="1">
    <source>
        <dbReference type="ARBA" id="ARBA00007074"/>
    </source>
</evidence>
<dbReference type="PANTHER" id="PTHR47359">
    <property type="entry name" value="PEPTIDOGLYCAN DL-ENDOPEPTIDASE CWLO"/>
    <property type="match status" value="1"/>
</dbReference>
<comment type="caution">
    <text evidence="7">The sequence shown here is derived from an EMBL/GenBank/DDBJ whole genome shotgun (WGS) entry which is preliminary data.</text>
</comment>
<dbReference type="PROSITE" id="PS51935">
    <property type="entry name" value="NLPC_P60"/>
    <property type="match status" value="1"/>
</dbReference>
<dbReference type="InterPro" id="IPR038765">
    <property type="entry name" value="Papain-like_cys_pep_sf"/>
</dbReference>
<evidence type="ECO:0000313" key="7">
    <source>
        <dbReference type="EMBL" id="GAA1709264.1"/>
    </source>
</evidence>
<evidence type="ECO:0000256" key="2">
    <source>
        <dbReference type="ARBA" id="ARBA00022670"/>
    </source>
</evidence>
<proteinExistence type="inferred from homology"/>
<dbReference type="InterPro" id="IPR000064">
    <property type="entry name" value="NLP_P60_dom"/>
</dbReference>
<name>A0ABN2IPP5_9MICO</name>
<accession>A0ABN2IPP5</accession>
<protein>
    <recommendedName>
        <fullName evidence="6">NlpC/P60 domain-containing protein</fullName>
    </recommendedName>
</protein>
<keyword evidence="2" id="KW-0645">Protease</keyword>
<dbReference type="EMBL" id="BAAAPM010000002">
    <property type="protein sequence ID" value="GAA1709264.1"/>
    <property type="molecule type" value="Genomic_DNA"/>
</dbReference>
<organism evidence="7 8">
    <name type="scientific">Isoptericola hypogeus</name>
    <dbReference type="NCBI Taxonomy" id="300179"/>
    <lineage>
        <taxon>Bacteria</taxon>
        <taxon>Bacillati</taxon>
        <taxon>Actinomycetota</taxon>
        <taxon>Actinomycetes</taxon>
        <taxon>Micrococcales</taxon>
        <taxon>Promicromonosporaceae</taxon>
        <taxon>Isoptericola</taxon>
    </lineage>
</organism>
<sequence>MASPIPRGRHRAARAPITPLTTLTRAAGTSVSTVARRGALALAGSGVLVSTLGAPAGAETATDHGKALSAAGLDAITAQARQALTAAPAVAVPADAVLTVEKTAVGTITPAPEPEPEPAPEPEVAPGPEADADGQPAERAAAAPGPAEAGPTQEAAPDIPDAANGSAIVEIAMQYLGVPYQWGGSTPSGFDCSGFTSYVYAEAGISIPRTSSGQRDAGTVVSREEAQPGDLIWSPGHIAIYAGGDMQVEAPVPGKTVRYRSIWQDNPTFLRMS</sequence>
<evidence type="ECO:0000256" key="5">
    <source>
        <dbReference type="SAM" id="MobiDB-lite"/>
    </source>
</evidence>
<dbReference type="Gene3D" id="3.90.1720.10">
    <property type="entry name" value="endopeptidase domain like (from Nostoc punctiforme)"/>
    <property type="match status" value="1"/>
</dbReference>
<feature type="domain" description="NlpC/P60" evidence="6">
    <location>
        <begin position="162"/>
        <end position="273"/>
    </location>
</feature>
<dbReference type="PANTHER" id="PTHR47359:SF3">
    <property type="entry name" value="NLP_P60 DOMAIN-CONTAINING PROTEIN-RELATED"/>
    <property type="match status" value="1"/>
</dbReference>
<evidence type="ECO:0000313" key="8">
    <source>
        <dbReference type="Proteomes" id="UP001501138"/>
    </source>
</evidence>
<gene>
    <name evidence="7" type="ORF">GCM10009809_01870</name>
</gene>
<keyword evidence="8" id="KW-1185">Reference proteome</keyword>
<dbReference type="Proteomes" id="UP001501138">
    <property type="component" value="Unassembled WGS sequence"/>
</dbReference>
<dbReference type="InterPro" id="IPR051794">
    <property type="entry name" value="PG_Endopeptidase_C40"/>
</dbReference>
<keyword evidence="4" id="KW-0788">Thiol protease</keyword>
<feature type="compositionally biased region" description="Low complexity" evidence="5">
    <location>
        <begin position="126"/>
        <end position="157"/>
    </location>
</feature>
<comment type="similarity">
    <text evidence="1">Belongs to the peptidase C40 family.</text>
</comment>
<evidence type="ECO:0000259" key="6">
    <source>
        <dbReference type="PROSITE" id="PS51935"/>
    </source>
</evidence>